<gene>
    <name evidence="1" type="ORF">DR116_0029540</name>
</gene>
<name>A0A9X8IU68_BACCE</name>
<dbReference type="Proteomes" id="UP000253597">
    <property type="component" value="Unassembled WGS sequence"/>
</dbReference>
<organism evidence="1 2">
    <name type="scientific">Bacillus cereus</name>
    <dbReference type="NCBI Taxonomy" id="1396"/>
    <lineage>
        <taxon>Bacteria</taxon>
        <taxon>Bacillati</taxon>
        <taxon>Bacillota</taxon>
        <taxon>Bacilli</taxon>
        <taxon>Bacillales</taxon>
        <taxon>Bacillaceae</taxon>
        <taxon>Bacillus</taxon>
        <taxon>Bacillus cereus group</taxon>
    </lineage>
</organism>
<proteinExistence type="predicted"/>
<dbReference type="RefSeq" id="WP_113304271.1">
    <property type="nucleotide sequence ID" value="NZ_QNGD03000023.1"/>
</dbReference>
<comment type="caution">
    <text evidence="1">The sequence shown here is derived from an EMBL/GenBank/DDBJ whole genome shotgun (WGS) entry which is preliminary data.</text>
</comment>
<evidence type="ECO:0000313" key="1">
    <source>
        <dbReference type="EMBL" id="RWQ69817.1"/>
    </source>
</evidence>
<sequence>MEVSVEKVKEAFHKFYEACRVIVKFVCQVWGKIKKLAWIYMKNKKKRTPRPMYGYVKHKVMKSQVLNRKPMWIRARATC</sequence>
<dbReference type="EMBL" id="QNGD03000023">
    <property type="protein sequence ID" value="RWQ69817.1"/>
    <property type="molecule type" value="Genomic_DNA"/>
</dbReference>
<protein>
    <submittedName>
        <fullName evidence="1">Uncharacterized protein</fullName>
    </submittedName>
</protein>
<evidence type="ECO:0000313" key="2">
    <source>
        <dbReference type="Proteomes" id="UP000253597"/>
    </source>
</evidence>
<dbReference type="AlphaFoldDB" id="A0A9X8IU68"/>
<reference evidence="1 2" key="1">
    <citation type="submission" date="2019-01" db="EMBL/GenBank/DDBJ databases">
        <title>Draft genome sequence of heavy metal resistant Bacillus cereus NWUAB01.</title>
        <authorList>
            <person name="Babalola O."/>
            <person name="Aremu B.R."/>
            <person name="Ayangbenro A.S."/>
        </authorList>
    </citation>
    <scope>NUCLEOTIDE SEQUENCE [LARGE SCALE GENOMIC DNA]</scope>
    <source>
        <strain evidence="1 2">NWUAB01</strain>
    </source>
</reference>
<accession>A0A9X8IU68</accession>